<evidence type="ECO:0000313" key="2">
    <source>
        <dbReference type="Proteomes" id="UP000029228"/>
    </source>
</evidence>
<dbReference type="Proteomes" id="UP000029228">
    <property type="component" value="Unassembled WGS sequence"/>
</dbReference>
<comment type="caution">
    <text evidence="1">The sequence shown here is derived from an EMBL/GenBank/DDBJ whole genome shotgun (WGS) entry which is preliminary data.</text>
</comment>
<name>A0A090RYN5_9VIBR</name>
<accession>A0A090RYN5</accession>
<organism evidence="1 2">
    <name type="scientific">Vibrio maritimus</name>
    <dbReference type="NCBI Taxonomy" id="990268"/>
    <lineage>
        <taxon>Bacteria</taxon>
        <taxon>Pseudomonadati</taxon>
        <taxon>Pseudomonadota</taxon>
        <taxon>Gammaproteobacteria</taxon>
        <taxon>Vibrionales</taxon>
        <taxon>Vibrionaceae</taxon>
        <taxon>Vibrio</taxon>
    </lineage>
</organism>
<dbReference type="EMBL" id="BBMR01000004">
    <property type="protein sequence ID" value="GAL19359.1"/>
    <property type="molecule type" value="Genomic_DNA"/>
</dbReference>
<dbReference type="AlphaFoldDB" id="A0A090RYN5"/>
<sequence length="46" mass="5239">MLTEVAQQYCATYNHAKEIVLEDTVLKDIALTDTVLTVLTQGWNRE</sequence>
<reference evidence="1 2" key="1">
    <citation type="submission" date="2014-09" db="EMBL/GenBank/DDBJ databases">
        <title>Vibrio maritimus JCM 19235. (C45) whole genome shotgun sequence.</title>
        <authorList>
            <person name="Sawabe T."/>
            <person name="Meirelles P."/>
            <person name="Nakanishi M."/>
            <person name="Sayaka M."/>
            <person name="Hattori M."/>
            <person name="Ohkuma M."/>
        </authorList>
    </citation>
    <scope>NUCLEOTIDE SEQUENCE [LARGE SCALE GENOMIC DNA]</scope>
    <source>
        <strain evidence="2">JCM19235</strain>
    </source>
</reference>
<evidence type="ECO:0000313" key="1">
    <source>
        <dbReference type="EMBL" id="GAL19359.1"/>
    </source>
</evidence>
<proteinExistence type="predicted"/>
<protein>
    <submittedName>
        <fullName evidence="1">Uncharacterized protein</fullName>
    </submittedName>
</protein>
<keyword evidence="2" id="KW-1185">Reference proteome</keyword>
<dbReference type="STRING" id="990268.JCM19235_715"/>
<gene>
    <name evidence="1" type="ORF">JCM19235_715</name>
</gene>